<feature type="signal peptide" evidence="3">
    <location>
        <begin position="1"/>
        <end position="26"/>
    </location>
</feature>
<evidence type="ECO:0000313" key="6">
    <source>
        <dbReference type="Proteomes" id="UP000238308"/>
    </source>
</evidence>
<keyword evidence="6" id="KW-1185">Reference proteome</keyword>
<sequence length="377" mass="40162">MKKLFAVPSFLSVLAITVLTMQPALAADITIGGAFPMSGDNAEYGQIFSSGANMAVEHINADKMLSGKLSIVYEDSQATPAQGVVAANKLINVNKVPFMLSAFTGVSKAVAPVGARTKTVVVNGGGVGPDLATLGDYFWNTIPLANFEVKIIVPYLVKEKGLKRVALIYVDDPLGQAIVKELGTELPKVGGELVGSFSIPTTAQQFSGVAARVRDVKPDVVYFATYGNQESQLVKQLRDNGVSQPLASYSAVDIPSVQKLPEAKGIIYTSQQIDWDKQDARTKRLITDYTAKYGKKPTTYVVNYYNSVLTFGLLAAALEKAGKPVTGENLLAQRKATDKFEFAGSTVSFEADGTVKAPIQIMEIVGDGTGKLLVPGK</sequence>
<dbReference type="InterPro" id="IPR028081">
    <property type="entry name" value="Leu-bd"/>
</dbReference>
<feature type="chain" id="PRO_5015637484" evidence="3">
    <location>
        <begin position="27"/>
        <end position="377"/>
    </location>
</feature>
<accession>A0A2T0XKY3</accession>
<comment type="similarity">
    <text evidence="1">Belongs to the leucine-binding protein family.</text>
</comment>
<dbReference type="AlphaFoldDB" id="A0A2T0XKY3"/>
<evidence type="ECO:0000256" key="3">
    <source>
        <dbReference type="SAM" id="SignalP"/>
    </source>
</evidence>
<dbReference type="OrthoDB" id="9794229at2"/>
<dbReference type="Pfam" id="PF13458">
    <property type="entry name" value="Peripla_BP_6"/>
    <property type="match status" value="1"/>
</dbReference>
<dbReference type="Proteomes" id="UP000238308">
    <property type="component" value="Unassembled WGS sequence"/>
</dbReference>
<evidence type="ECO:0000256" key="1">
    <source>
        <dbReference type="ARBA" id="ARBA00010062"/>
    </source>
</evidence>
<keyword evidence="2 3" id="KW-0732">Signal</keyword>
<gene>
    <name evidence="5" type="ORF">BCM14_1066</name>
</gene>
<reference evidence="5 6" key="1">
    <citation type="submission" date="2018-03" db="EMBL/GenBank/DDBJ databases">
        <title>Genomic Encyclopedia of Type Strains, Phase III (KMG-III): the genomes of soil and plant-associated and newly described type strains.</title>
        <authorList>
            <person name="Whitman W."/>
        </authorList>
    </citation>
    <scope>NUCLEOTIDE SEQUENCE [LARGE SCALE GENOMIC DNA]</scope>
    <source>
        <strain evidence="5 6">MWH-P2sevCIIIb</strain>
    </source>
</reference>
<comment type="caution">
    <text evidence="5">The sequence shown here is derived from an EMBL/GenBank/DDBJ whole genome shotgun (WGS) entry which is preliminary data.</text>
</comment>
<evidence type="ECO:0000256" key="2">
    <source>
        <dbReference type="ARBA" id="ARBA00022729"/>
    </source>
</evidence>
<evidence type="ECO:0000313" key="5">
    <source>
        <dbReference type="EMBL" id="PRY99614.1"/>
    </source>
</evidence>
<dbReference type="Gene3D" id="3.40.50.2300">
    <property type="match status" value="2"/>
</dbReference>
<evidence type="ECO:0000259" key="4">
    <source>
        <dbReference type="Pfam" id="PF13458"/>
    </source>
</evidence>
<proteinExistence type="inferred from homology"/>
<dbReference type="InterPro" id="IPR051010">
    <property type="entry name" value="BCAA_transport"/>
</dbReference>
<dbReference type="InterPro" id="IPR028082">
    <property type="entry name" value="Peripla_BP_I"/>
</dbReference>
<organism evidence="5 6">
    <name type="scientific">Jezberella montanilacus</name>
    <dbReference type="NCBI Taxonomy" id="323426"/>
    <lineage>
        <taxon>Bacteria</taxon>
        <taxon>Pseudomonadati</taxon>
        <taxon>Pseudomonadota</taxon>
        <taxon>Betaproteobacteria</taxon>
        <taxon>Burkholderiales</taxon>
        <taxon>Alcaligenaceae</taxon>
        <taxon>Jezberella</taxon>
    </lineage>
</organism>
<dbReference type="PANTHER" id="PTHR30483:SF6">
    <property type="entry name" value="PERIPLASMIC BINDING PROTEIN OF ABC TRANSPORTER FOR NATURAL AMINO ACIDS"/>
    <property type="match status" value="1"/>
</dbReference>
<dbReference type="SUPFAM" id="SSF53822">
    <property type="entry name" value="Periplasmic binding protein-like I"/>
    <property type="match status" value="1"/>
</dbReference>
<dbReference type="PANTHER" id="PTHR30483">
    <property type="entry name" value="LEUCINE-SPECIFIC-BINDING PROTEIN"/>
    <property type="match status" value="1"/>
</dbReference>
<dbReference type="RefSeq" id="WP_106226891.1">
    <property type="nucleotide sequence ID" value="NZ_PVTV01000011.1"/>
</dbReference>
<dbReference type="EMBL" id="PVTV01000011">
    <property type="protein sequence ID" value="PRY99614.1"/>
    <property type="molecule type" value="Genomic_DNA"/>
</dbReference>
<protein>
    <submittedName>
        <fullName evidence="5">Amino acid/amide ABC transporter substrate-binding protein (HAAT family)</fullName>
    </submittedName>
</protein>
<feature type="domain" description="Leucine-binding protein" evidence="4">
    <location>
        <begin position="29"/>
        <end position="368"/>
    </location>
</feature>
<name>A0A2T0XKY3_9BURK</name>